<dbReference type="CDD" id="cd01347">
    <property type="entry name" value="ligand_gated_channel"/>
    <property type="match status" value="1"/>
</dbReference>
<accession>A0ABU1BQA9</accession>
<keyword evidence="8 13" id="KW-0798">TonB box</keyword>
<dbReference type="Proteomes" id="UP001225596">
    <property type="component" value="Unassembled WGS sequence"/>
</dbReference>
<keyword evidence="7" id="KW-0406">Ion transport</keyword>
<keyword evidence="4 12" id="KW-1134">Transmembrane beta strand</keyword>
<evidence type="ECO:0000313" key="18">
    <source>
        <dbReference type="Proteomes" id="UP001225596"/>
    </source>
</evidence>
<dbReference type="InterPro" id="IPR036942">
    <property type="entry name" value="Beta-barrel_TonB_sf"/>
</dbReference>
<feature type="domain" description="TonB-dependent receptor-like beta-barrel" evidence="15">
    <location>
        <begin position="323"/>
        <end position="745"/>
    </location>
</feature>
<evidence type="ECO:0000256" key="2">
    <source>
        <dbReference type="ARBA" id="ARBA00009810"/>
    </source>
</evidence>
<dbReference type="SUPFAM" id="SSF56935">
    <property type="entry name" value="Porins"/>
    <property type="match status" value="1"/>
</dbReference>
<evidence type="ECO:0000256" key="5">
    <source>
        <dbReference type="ARBA" id="ARBA00022692"/>
    </source>
</evidence>
<organism evidence="17 18">
    <name type="scientific">Keguizhuia sedimenti</name>
    <dbReference type="NCBI Taxonomy" id="3064264"/>
    <lineage>
        <taxon>Bacteria</taxon>
        <taxon>Pseudomonadati</taxon>
        <taxon>Pseudomonadota</taxon>
        <taxon>Betaproteobacteria</taxon>
        <taxon>Burkholderiales</taxon>
        <taxon>Oxalobacteraceae</taxon>
        <taxon>Keguizhuia</taxon>
    </lineage>
</organism>
<evidence type="ECO:0000313" key="17">
    <source>
        <dbReference type="EMBL" id="MDQ9171198.1"/>
    </source>
</evidence>
<keyword evidence="10 17" id="KW-0675">Receptor</keyword>
<evidence type="ECO:0000256" key="14">
    <source>
        <dbReference type="SAM" id="SignalP"/>
    </source>
</evidence>
<evidence type="ECO:0000256" key="9">
    <source>
        <dbReference type="ARBA" id="ARBA00023136"/>
    </source>
</evidence>
<gene>
    <name evidence="17" type="ORF">Q8A64_12360</name>
</gene>
<feature type="chain" id="PRO_5047454159" evidence="14">
    <location>
        <begin position="34"/>
        <end position="769"/>
    </location>
</feature>
<name>A0ABU1BQA9_9BURK</name>
<evidence type="ECO:0000256" key="8">
    <source>
        <dbReference type="ARBA" id="ARBA00023077"/>
    </source>
</evidence>
<evidence type="ECO:0000259" key="16">
    <source>
        <dbReference type="Pfam" id="PF07715"/>
    </source>
</evidence>
<protein>
    <submittedName>
        <fullName evidence="17">TonB-dependent receptor</fullName>
    </submittedName>
</protein>
<proteinExistence type="inferred from homology"/>
<dbReference type="Pfam" id="PF07715">
    <property type="entry name" value="Plug"/>
    <property type="match status" value="1"/>
</dbReference>
<dbReference type="EMBL" id="JAUYVH010000007">
    <property type="protein sequence ID" value="MDQ9171198.1"/>
    <property type="molecule type" value="Genomic_DNA"/>
</dbReference>
<dbReference type="Pfam" id="PF00593">
    <property type="entry name" value="TonB_dep_Rec_b-barrel"/>
    <property type="match status" value="1"/>
</dbReference>
<dbReference type="PROSITE" id="PS52016">
    <property type="entry name" value="TONB_DEPENDENT_REC_3"/>
    <property type="match status" value="1"/>
</dbReference>
<keyword evidence="3 12" id="KW-0813">Transport</keyword>
<comment type="subcellular location">
    <subcellularLocation>
        <location evidence="1 12">Cell outer membrane</location>
        <topology evidence="1 12">Multi-pass membrane protein</topology>
    </subcellularLocation>
</comment>
<feature type="domain" description="TonB-dependent receptor plug" evidence="16">
    <location>
        <begin position="58"/>
        <end position="164"/>
    </location>
</feature>
<dbReference type="PANTHER" id="PTHR30069:SF53">
    <property type="entry name" value="COLICIN I RECEPTOR-RELATED"/>
    <property type="match status" value="1"/>
</dbReference>
<dbReference type="InterPro" id="IPR039426">
    <property type="entry name" value="TonB-dep_rcpt-like"/>
</dbReference>
<comment type="caution">
    <text evidence="17">The sequence shown here is derived from an EMBL/GenBank/DDBJ whole genome shotgun (WGS) entry which is preliminary data.</text>
</comment>
<comment type="similarity">
    <text evidence="2 12 13">Belongs to the TonB-dependent receptor family.</text>
</comment>
<dbReference type="Gene3D" id="2.170.130.10">
    <property type="entry name" value="TonB-dependent receptor, plug domain"/>
    <property type="match status" value="1"/>
</dbReference>
<evidence type="ECO:0000256" key="10">
    <source>
        <dbReference type="ARBA" id="ARBA00023170"/>
    </source>
</evidence>
<evidence type="ECO:0000256" key="6">
    <source>
        <dbReference type="ARBA" id="ARBA00022729"/>
    </source>
</evidence>
<feature type="signal peptide" evidence="14">
    <location>
        <begin position="1"/>
        <end position="33"/>
    </location>
</feature>
<keyword evidence="11 12" id="KW-0998">Cell outer membrane</keyword>
<dbReference type="InterPro" id="IPR000531">
    <property type="entry name" value="Beta-barrel_TonB"/>
</dbReference>
<sequence>MNNKRMCRPVMPSLPLRILPLVIAQLFAAQAYAQDLADETVLSPVIVSGSRSPLDPNLPTTTASKTAEQVREQNLVNVEDALKYMPDMTIRKRYAGDRNSLIGGRSFSELQPQRALVYADGYLLSQFLGQFNGPRWNVVAPEELDRVDVLYGPFSALYPGNSIGTTVVLSTRKPQKFEGSARVQFFSERLDDAGFSGTYSGHQESAWFGDKLGDLNYSISVNRFENESHPMQYATLQTPAAAGPPATPVTGAVRALDPQGKPWYLIGPNGSAIEDTVQEQIKLKLGYDFSSLLYGEVLYTYWRNDAERRGESLLRDAAGNRVYSGRVLVDGVEYSIPANTFAPQNVEEAHGMWGLKLATKNREGWNGSAVATIYDISKDLTRSANTAPPAARTGGAGTYADNSGTGWKTLDLQATFTPNKDQAHSLAMGYHINHYNLENRRFNASDWLNGGPEEFNSGFFGKTKLQGWFAQDSWKLSQQLLLTTGLRYERWKAFDGRRDNASSSVLYEERSESAWSPKASLSYLPDAHWILKASVGKGVRFPTVSELFQGSIAGNAIINNNPSLQPEYSYAKELSAERDFRFGNSAGMARLSLFEDDVRDTILSQTNILVFPSVTNIQNIDRVRTRGIELQANASDVAIKGLDLSGSLTFARAKILENTNNPATEGNDWVRVPRVRANLVATYRSDEQWKTSLGMRYARSMYANLDNSDVNHNTFGGISGYTVWDAKASYRISKNIEASFGIDNLTDKRYYVYHPYSGRTLIGEMHASF</sequence>
<evidence type="ECO:0000256" key="1">
    <source>
        <dbReference type="ARBA" id="ARBA00004571"/>
    </source>
</evidence>
<evidence type="ECO:0000259" key="15">
    <source>
        <dbReference type="Pfam" id="PF00593"/>
    </source>
</evidence>
<keyword evidence="9 12" id="KW-0472">Membrane</keyword>
<evidence type="ECO:0000256" key="11">
    <source>
        <dbReference type="ARBA" id="ARBA00023237"/>
    </source>
</evidence>
<dbReference type="InterPro" id="IPR012910">
    <property type="entry name" value="Plug_dom"/>
</dbReference>
<evidence type="ECO:0000256" key="7">
    <source>
        <dbReference type="ARBA" id="ARBA00023065"/>
    </source>
</evidence>
<dbReference type="RefSeq" id="WP_338437133.1">
    <property type="nucleotide sequence ID" value="NZ_JAUYVH010000007.1"/>
</dbReference>
<evidence type="ECO:0000256" key="13">
    <source>
        <dbReference type="RuleBase" id="RU003357"/>
    </source>
</evidence>
<keyword evidence="18" id="KW-1185">Reference proteome</keyword>
<evidence type="ECO:0000256" key="3">
    <source>
        <dbReference type="ARBA" id="ARBA00022448"/>
    </source>
</evidence>
<evidence type="ECO:0000256" key="12">
    <source>
        <dbReference type="PROSITE-ProRule" id="PRU01360"/>
    </source>
</evidence>
<dbReference type="PANTHER" id="PTHR30069">
    <property type="entry name" value="TONB-DEPENDENT OUTER MEMBRANE RECEPTOR"/>
    <property type="match status" value="1"/>
</dbReference>
<reference evidence="17 18" key="1">
    <citation type="submission" date="2023-08" db="EMBL/GenBank/DDBJ databases">
        <title>Oxalobacteraceae gen .nov., isolated from river sludge outside the plant.</title>
        <authorList>
            <person name="Zhao S.Y."/>
        </authorList>
    </citation>
    <scope>NUCLEOTIDE SEQUENCE [LARGE SCALE GENOMIC DNA]</scope>
    <source>
        <strain evidence="17 18">R-40</strain>
    </source>
</reference>
<dbReference type="Gene3D" id="2.40.170.20">
    <property type="entry name" value="TonB-dependent receptor, beta-barrel domain"/>
    <property type="match status" value="1"/>
</dbReference>
<evidence type="ECO:0000256" key="4">
    <source>
        <dbReference type="ARBA" id="ARBA00022452"/>
    </source>
</evidence>
<keyword evidence="6 14" id="KW-0732">Signal</keyword>
<keyword evidence="5 12" id="KW-0812">Transmembrane</keyword>
<dbReference type="InterPro" id="IPR037066">
    <property type="entry name" value="Plug_dom_sf"/>
</dbReference>